<evidence type="ECO:0000313" key="2">
    <source>
        <dbReference type="EMBL" id="GGJ28064.1"/>
    </source>
</evidence>
<dbReference type="AlphaFoldDB" id="A0A917NTW2"/>
<comment type="caution">
    <text evidence="2">The sequence shown here is derived from an EMBL/GenBank/DDBJ whole genome shotgun (WGS) entry which is preliminary data.</text>
</comment>
<organism evidence="2 3">
    <name type="scientific">Streptomyces lacrimifluminis</name>
    <dbReference type="NCBI Taxonomy" id="1500077"/>
    <lineage>
        <taxon>Bacteria</taxon>
        <taxon>Bacillati</taxon>
        <taxon>Actinomycetota</taxon>
        <taxon>Actinomycetes</taxon>
        <taxon>Kitasatosporales</taxon>
        <taxon>Streptomycetaceae</taxon>
        <taxon>Streptomyces</taxon>
    </lineage>
</organism>
<sequence>MLLRPDIPPPREQALTSRIAHLDTRLPTAPWPGMASPRGSVAILAVAMRMVWGGSRRDCVRRGESSSGDPPVGGRPFEPAYALQQFLCFYGG</sequence>
<name>A0A917NTW2_9ACTN</name>
<protein>
    <submittedName>
        <fullName evidence="2">Uncharacterized protein</fullName>
    </submittedName>
</protein>
<keyword evidence="3" id="KW-1185">Reference proteome</keyword>
<gene>
    <name evidence="2" type="ORF">GCM10012282_25830</name>
</gene>
<accession>A0A917NTW2</accession>
<reference evidence="2" key="2">
    <citation type="submission" date="2020-09" db="EMBL/GenBank/DDBJ databases">
        <authorList>
            <person name="Sun Q."/>
            <person name="Zhou Y."/>
        </authorList>
    </citation>
    <scope>NUCLEOTIDE SEQUENCE</scope>
    <source>
        <strain evidence="2">CGMCC 4.7272</strain>
    </source>
</reference>
<evidence type="ECO:0000256" key="1">
    <source>
        <dbReference type="SAM" id="MobiDB-lite"/>
    </source>
</evidence>
<dbReference type="EMBL" id="BMMU01000006">
    <property type="protein sequence ID" value="GGJ28064.1"/>
    <property type="molecule type" value="Genomic_DNA"/>
</dbReference>
<dbReference type="Proteomes" id="UP000625682">
    <property type="component" value="Unassembled WGS sequence"/>
</dbReference>
<reference evidence="2" key="1">
    <citation type="journal article" date="2014" name="Int. J. Syst. Evol. Microbiol.">
        <title>Complete genome sequence of Corynebacterium casei LMG S-19264T (=DSM 44701T), isolated from a smear-ripened cheese.</title>
        <authorList>
            <consortium name="US DOE Joint Genome Institute (JGI-PGF)"/>
            <person name="Walter F."/>
            <person name="Albersmeier A."/>
            <person name="Kalinowski J."/>
            <person name="Ruckert C."/>
        </authorList>
    </citation>
    <scope>NUCLEOTIDE SEQUENCE</scope>
    <source>
        <strain evidence="2">CGMCC 4.7272</strain>
    </source>
</reference>
<feature type="region of interest" description="Disordered" evidence="1">
    <location>
        <begin position="58"/>
        <end position="77"/>
    </location>
</feature>
<proteinExistence type="predicted"/>
<evidence type="ECO:0000313" key="3">
    <source>
        <dbReference type="Proteomes" id="UP000625682"/>
    </source>
</evidence>